<name>A0A8S5N733_9CAUD</name>
<evidence type="ECO:0000256" key="1">
    <source>
        <dbReference type="SAM" id="MobiDB-lite"/>
    </source>
</evidence>
<sequence length="106" mass="11909">MENPKTYTQLLVIAVEVMQANDLEEVFATEDGQIFYEKNRAQLHASTIESKVYTFDNSKSVKLSNKIPQIKKDKEGKTEPQKAEGATVQGKTESGEPTEDDELKTE</sequence>
<accession>A0A8S5N733</accession>
<dbReference type="EMBL" id="BK015089">
    <property type="protein sequence ID" value="DAD90589.1"/>
    <property type="molecule type" value="Genomic_DNA"/>
</dbReference>
<feature type="compositionally biased region" description="Basic and acidic residues" evidence="1">
    <location>
        <begin position="70"/>
        <end position="82"/>
    </location>
</feature>
<evidence type="ECO:0000313" key="2">
    <source>
        <dbReference type="EMBL" id="DAD90589.1"/>
    </source>
</evidence>
<organism evidence="2">
    <name type="scientific">Myoviridae sp. ctlHW5</name>
    <dbReference type="NCBI Taxonomy" id="2826691"/>
    <lineage>
        <taxon>Viruses</taxon>
        <taxon>Duplodnaviria</taxon>
        <taxon>Heunggongvirae</taxon>
        <taxon>Uroviricota</taxon>
        <taxon>Caudoviricetes</taxon>
    </lineage>
</organism>
<proteinExistence type="predicted"/>
<protein>
    <submittedName>
        <fullName evidence="2">Uncharacterized protein</fullName>
    </submittedName>
</protein>
<feature type="compositionally biased region" description="Acidic residues" evidence="1">
    <location>
        <begin position="96"/>
        <end position="106"/>
    </location>
</feature>
<reference evidence="2" key="1">
    <citation type="journal article" date="2021" name="Proc. Natl. Acad. Sci. U.S.A.">
        <title>A Catalog of Tens of Thousands of Viruses from Human Metagenomes Reveals Hidden Associations with Chronic Diseases.</title>
        <authorList>
            <person name="Tisza M.J."/>
            <person name="Buck C.B."/>
        </authorList>
    </citation>
    <scope>NUCLEOTIDE SEQUENCE</scope>
    <source>
        <strain evidence="2">CtlHW5</strain>
    </source>
</reference>
<feature type="region of interest" description="Disordered" evidence="1">
    <location>
        <begin position="64"/>
        <end position="106"/>
    </location>
</feature>